<keyword evidence="5 7" id="KW-0472">Membrane</keyword>
<dbReference type="PROSITE" id="PS50850">
    <property type="entry name" value="MFS"/>
    <property type="match status" value="1"/>
</dbReference>
<dbReference type="Gene3D" id="1.20.1720.10">
    <property type="entry name" value="Multidrug resistance protein D"/>
    <property type="match status" value="1"/>
</dbReference>
<dbReference type="GO" id="GO:0022857">
    <property type="term" value="F:transmembrane transporter activity"/>
    <property type="evidence" value="ECO:0007669"/>
    <property type="project" value="InterPro"/>
</dbReference>
<evidence type="ECO:0000256" key="2">
    <source>
        <dbReference type="ARBA" id="ARBA00022448"/>
    </source>
</evidence>
<dbReference type="AlphaFoldDB" id="A0A9P4QL96"/>
<feature type="transmembrane region" description="Helical" evidence="7">
    <location>
        <begin position="383"/>
        <end position="402"/>
    </location>
</feature>
<feature type="transmembrane region" description="Helical" evidence="7">
    <location>
        <begin position="511"/>
        <end position="538"/>
    </location>
</feature>
<feature type="transmembrane region" description="Helical" evidence="7">
    <location>
        <begin position="180"/>
        <end position="201"/>
    </location>
</feature>
<reference evidence="9" key="1">
    <citation type="journal article" date="2020" name="Stud. Mycol.">
        <title>101 Dothideomycetes genomes: a test case for predicting lifestyles and emergence of pathogens.</title>
        <authorList>
            <person name="Haridas S."/>
            <person name="Albert R."/>
            <person name="Binder M."/>
            <person name="Bloem J."/>
            <person name="Labutti K."/>
            <person name="Salamov A."/>
            <person name="Andreopoulos B."/>
            <person name="Baker S."/>
            <person name="Barry K."/>
            <person name="Bills G."/>
            <person name="Bluhm B."/>
            <person name="Cannon C."/>
            <person name="Castanera R."/>
            <person name="Culley D."/>
            <person name="Daum C."/>
            <person name="Ezra D."/>
            <person name="Gonzalez J."/>
            <person name="Henrissat B."/>
            <person name="Kuo A."/>
            <person name="Liang C."/>
            <person name="Lipzen A."/>
            <person name="Lutzoni F."/>
            <person name="Magnuson J."/>
            <person name="Mondo S."/>
            <person name="Nolan M."/>
            <person name="Ohm R."/>
            <person name="Pangilinan J."/>
            <person name="Park H.-J."/>
            <person name="Ramirez L."/>
            <person name="Alfaro M."/>
            <person name="Sun H."/>
            <person name="Tritt A."/>
            <person name="Yoshinaga Y."/>
            <person name="Zwiers L.-H."/>
            <person name="Turgeon B."/>
            <person name="Goodwin S."/>
            <person name="Spatafora J."/>
            <person name="Crous P."/>
            <person name="Grigoriev I."/>
        </authorList>
    </citation>
    <scope>NUCLEOTIDE SEQUENCE</scope>
    <source>
        <strain evidence="9">CBS 125425</strain>
    </source>
</reference>
<dbReference type="EMBL" id="ML996325">
    <property type="protein sequence ID" value="KAF2727553.1"/>
    <property type="molecule type" value="Genomic_DNA"/>
</dbReference>
<dbReference type="InterPro" id="IPR011701">
    <property type="entry name" value="MFS"/>
</dbReference>
<dbReference type="CDD" id="cd17502">
    <property type="entry name" value="MFS_Azr1_MDR_like"/>
    <property type="match status" value="1"/>
</dbReference>
<dbReference type="Proteomes" id="UP000799444">
    <property type="component" value="Unassembled WGS sequence"/>
</dbReference>
<comment type="subcellular location">
    <subcellularLocation>
        <location evidence="1">Membrane</location>
        <topology evidence="1">Multi-pass membrane protein</topology>
    </subcellularLocation>
</comment>
<dbReference type="PANTHER" id="PTHR23501:SF177">
    <property type="entry name" value="MAJOR FACILITATOR SUPERFAMILY (MFS) PROFILE DOMAIN-CONTAINING PROTEIN-RELATED"/>
    <property type="match status" value="1"/>
</dbReference>
<gene>
    <name evidence="9" type="ORF">EJ04DRAFT_517174</name>
</gene>
<comment type="caution">
    <text evidence="9">The sequence shown here is derived from an EMBL/GenBank/DDBJ whole genome shotgun (WGS) entry which is preliminary data.</text>
</comment>
<feature type="region of interest" description="Disordered" evidence="6">
    <location>
        <begin position="1"/>
        <end position="42"/>
    </location>
</feature>
<feature type="transmembrane region" description="Helical" evidence="7">
    <location>
        <begin position="449"/>
        <end position="470"/>
    </location>
</feature>
<evidence type="ECO:0000313" key="9">
    <source>
        <dbReference type="EMBL" id="KAF2727553.1"/>
    </source>
</evidence>
<feature type="transmembrane region" description="Helical" evidence="7">
    <location>
        <begin position="319"/>
        <end position="340"/>
    </location>
</feature>
<feature type="transmembrane region" description="Helical" evidence="7">
    <location>
        <begin position="414"/>
        <end position="437"/>
    </location>
</feature>
<evidence type="ECO:0000256" key="4">
    <source>
        <dbReference type="ARBA" id="ARBA00022989"/>
    </source>
</evidence>
<feature type="domain" description="Major facilitator superfamily (MFS) profile" evidence="8">
    <location>
        <begin position="57"/>
        <end position="542"/>
    </location>
</feature>
<feature type="compositionally biased region" description="Basic and acidic residues" evidence="6">
    <location>
        <begin position="21"/>
        <end position="33"/>
    </location>
</feature>
<dbReference type="FunFam" id="1.20.1720.10:FF:000012">
    <property type="entry name" value="MFS toxin efflux pump (AflT)"/>
    <property type="match status" value="1"/>
</dbReference>
<feature type="transmembrane region" description="Helical" evidence="7">
    <location>
        <begin position="207"/>
        <end position="230"/>
    </location>
</feature>
<evidence type="ECO:0000256" key="6">
    <source>
        <dbReference type="SAM" id="MobiDB-lite"/>
    </source>
</evidence>
<name>A0A9P4QL96_9PLEO</name>
<dbReference type="PANTHER" id="PTHR23501">
    <property type="entry name" value="MAJOR FACILITATOR SUPERFAMILY"/>
    <property type="match status" value="1"/>
</dbReference>
<feature type="transmembrane region" description="Helical" evidence="7">
    <location>
        <begin position="147"/>
        <end position="168"/>
    </location>
</feature>
<keyword evidence="4 7" id="KW-1133">Transmembrane helix</keyword>
<sequence length="556" mass="58968">MTDKEKGDAESSQMDASPPDSIKHRDGPEKQPEDASSDVASEEKEPEYATGVRLIPILVAIVLGVFLVALDQTIIGTAIPKITDDFGGLDKVSWYGSAYFMTFGGFQSSWGKAAKYFSLKLVYLLSILVFEIGSLVCAVAQDNITFIVGRAIAGIGGAGVATGAFTIIAFAGSPQMRPRLLGILGATYGLASVAGPLLGGVFTDKVTWRWCFYINLPIGGLSAALVLILFRTPTQAKPTPATWKERGLQMDPVGIALCMGAIISFILAMENGQTKPWSSSVVVGLIVGWILMCIAFAAWEWYIGERAMIPFRLFRQRAVWVGSGFQFLFGGSFFLLLYYLPIYFQSVDNASAINSGVRNLPMVIAISLSSPIAGILTSKTGIAMPIMISGGGLATIASGLLYTLDIGTSAGKWIGYQILAGWAFGWAWQTSVTIIQANSQPQDMSTSTAILLFFQTIGGAFTISAAQTAFVNRLVSTASSTVPGVPPLAIVGTGATAIRTAFSPDQVAGIVVAYMAAVKLVFAMVTGIVGFSFVIAFAEKWERISVEKTKMASGAA</sequence>
<evidence type="ECO:0000259" key="8">
    <source>
        <dbReference type="PROSITE" id="PS50850"/>
    </source>
</evidence>
<dbReference type="InterPro" id="IPR020846">
    <property type="entry name" value="MFS_dom"/>
</dbReference>
<dbReference type="SUPFAM" id="SSF103473">
    <property type="entry name" value="MFS general substrate transporter"/>
    <property type="match status" value="1"/>
</dbReference>
<dbReference type="GO" id="GO:0005886">
    <property type="term" value="C:plasma membrane"/>
    <property type="evidence" value="ECO:0007669"/>
    <property type="project" value="TreeGrafter"/>
</dbReference>
<accession>A0A9P4QL96</accession>
<organism evidence="9 10">
    <name type="scientific">Polyplosphaeria fusca</name>
    <dbReference type="NCBI Taxonomy" id="682080"/>
    <lineage>
        <taxon>Eukaryota</taxon>
        <taxon>Fungi</taxon>
        <taxon>Dikarya</taxon>
        <taxon>Ascomycota</taxon>
        <taxon>Pezizomycotina</taxon>
        <taxon>Dothideomycetes</taxon>
        <taxon>Pleosporomycetidae</taxon>
        <taxon>Pleosporales</taxon>
        <taxon>Tetraplosphaeriaceae</taxon>
        <taxon>Polyplosphaeria</taxon>
    </lineage>
</organism>
<dbReference type="Gene3D" id="1.20.1250.20">
    <property type="entry name" value="MFS general substrate transporter like domains"/>
    <property type="match status" value="1"/>
</dbReference>
<protein>
    <submittedName>
        <fullName evidence="9">MFS general substrate transporter</fullName>
    </submittedName>
</protein>
<dbReference type="OrthoDB" id="10021397at2759"/>
<dbReference type="Pfam" id="PF07690">
    <property type="entry name" value="MFS_1"/>
    <property type="match status" value="1"/>
</dbReference>
<keyword evidence="2" id="KW-0813">Transport</keyword>
<dbReference type="FunFam" id="1.20.1250.20:FF:000196">
    <property type="entry name" value="MFS toxin efflux pump (AflT)"/>
    <property type="match status" value="1"/>
</dbReference>
<feature type="transmembrane region" description="Helical" evidence="7">
    <location>
        <begin position="122"/>
        <end position="141"/>
    </location>
</feature>
<dbReference type="InterPro" id="IPR036259">
    <property type="entry name" value="MFS_trans_sf"/>
</dbReference>
<feature type="transmembrane region" description="Helical" evidence="7">
    <location>
        <begin position="250"/>
        <end position="269"/>
    </location>
</feature>
<feature type="transmembrane region" description="Helical" evidence="7">
    <location>
        <begin position="281"/>
        <end position="299"/>
    </location>
</feature>
<proteinExistence type="predicted"/>
<feature type="transmembrane region" description="Helical" evidence="7">
    <location>
        <begin position="360"/>
        <end position="376"/>
    </location>
</feature>
<evidence type="ECO:0000256" key="3">
    <source>
        <dbReference type="ARBA" id="ARBA00022692"/>
    </source>
</evidence>
<keyword evidence="10" id="KW-1185">Reference proteome</keyword>
<evidence type="ECO:0000313" key="10">
    <source>
        <dbReference type="Proteomes" id="UP000799444"/>
    </source>
</evidence>
<evidence type="ECO:0000256" key="7">
    <source>
        <dbReference type="SAM" id="Phobius"/>
    </source>
</evidence>
<feature type="transmembrane region" description="Helical" evidence="7">
    <location>
        <begin position="54"/>
        <end position="80"/>
    </location>
</feature>
<evidence type="ECO:0000256" key="1">
    <source>
        <dbReference type="ARBA" id="ARBA00004141"/>
    </source>
</evidence>
<keyword evidence="3 7" id="KW-0812">Transmembrane</keyword>
<evidence type="ECO:0000256" key="5">
    <source>
        <dbReference type="ARBA" id="ARBA00023136"/>
    </source>
</evidence>